<proteinExistence type="predicted"/>
<sequence>MSRIWISLPLLALLTGTVLAASGVSVISVNGVNGAWIGYSDGSVRFCNGGGGTAVPYWTTCTTAIKANGSAVTDISNSDRRAWIGHADGRLRYCKDSGSEQDPVTECVDVKP</sequence>
<gene>
    <name evidence="2" type="ORF">C0630_00420</name>
</gene>
<keyword evidence="1" id="KW-0732">Signal</keyword>
<dbReference type="AlphaFoldDB" id="A0A2N6D139"/>
<evidence type="ECO:0000313" key="3">
    <source>
        <dbReference type="Proteomes" id="UP000235015"/>
    </source>
</evidence>
<dbReference type="Proteomes" id="UP000235015">
    <property type="component" value="Unassembled WGS sequence"/>
</dbReference>
<evidence type="ECO:0000256" key="1">
    <source>
        <dbReference type="SAM" id="SignalP"/>
    </source>
</evidence>
<feature type="signal peptide" evidence="1">
    <location>
        <begin position="1"/>
        <end position="20"/>
    </location>
</feature>
<dbReference type="RefSeq" id="WP_273437177.1">
    <property type="nucleotide sequence ID" value="NZ_CAXXYC010000002.1"/>
</dbReference>
<name>A0A2N6D139_9GAMM</name>
<evidence type="ECO:0008006" key="4">
    <source>
        <dbReference type="Google" id="ProtNLM"/>
    </source>
</evidence>
<evidence type="ECO:0000313" key="2">
    <source>
        <dbReference type="EMBL" id="PLX63412.1"/>
    </source>
</evidence>
<comment type="caution">
    <text evidence="2">The sequence shown here is derived from an EMBL/GenBank/DDBJ whole genome shotgun (WGS) entry which is preliminary data.</text>
</comment>
<protein>
    <recommendedName>
        <fullName evidence="4">Secreted protein</fullName>
    </recommendedName>
</protein>
<reference evidence="2 3" key="1">
    <citation type="submission" date="2017-11" db="EMBL/GenBank/DDBJ databases">
        <title>Genome-resolved metagenomics identifies genetic mobility, metabolic interactions, and unexpected diversity in perchlorate-reducing communities.</title>
        <authorList>
            <person name="Barnum T.P."/>
            <person name="Figueroa I.A."/>
            <person name="Carlstrom C.I."/>
            <person name="Lucas L.N."/>
            <person name="Engelbrektson A.L."/>
            <person name="Coates J.D."/>
        </authorList>
    </citation>
    <scope>NUCLEOTIDE SEQUENCE [LARGE SCALE GENOMIC DNA]</scope>
    <source>
        <strain evidence="2">BM301</strain>
    </source>
</reference>
<feature type="chain" id="PRO_5014762883" description="Secreted protein" evidence="1">
    <location>
        <begin position="21"/>
        <end position="112"/>
    </location>
</feature>
<accession>A0A2N6D139</accession>
<organism evidence="2 3">
    <name type="scientific">Sedimenticola selenatireducens</name>
    <dbReference type="NCBI Taxonomy" id="191960"/>
    <lineage>
        <taxon>Bacteria</taxon>
        <taxon>Pseudomonadati</taxon>
        <taxon>Pseudomonadota</taxon>
        <taxon>Gammaproteobacteria</taxon>
        <taxon>Chromatiales</taxon>
        <taxon>Sedimenticolaceae</taxon>
        <taxon>Sedimenticola</taxon>
    </lineage>
</organism>
<dbReference type="EMBL" id="PKUN01000001">
    <property type="protein sequence ID" value="PLX63412.1"/>
    <property type="molecule type" value="Genomic_DNA"/>
</dbReference>
<dbReference type="STRING" id="1111735.GCA_000428045_03494"/>